<dbReference type="AlphaFoldDB" id="F3YWS7"/>
<dbReference type="Gene3D" id="2.30.30.40">
    <property type="entry name" value="SH3 Domains"/>
    <property type="match status" value="1"/>
</dbReference>
<evidence type="ECO:0000313" key="2">
    <source>
        <dbReference type="EMBL" id="EGJ51651.1"/>
    </source>
</evidence>
<reference evidence="2 3" key="1">
    <citation type="journal article" date="2011" name="J. Bacteriol.">
        <title>Genome sequence of the mercury-methylating and pleomorphic Desulfovibrio africanus Strain Walvis Bay.</title>
        <authorList>
            <person name="Brown S.D."/>
            <person name="Wall J.D."/>
            <person name="Kucken A.M."/>
            <person name="Gilmour C.C."/>
            <person name="Podar M."/>
            <person name="Brandt C.C."/>
            <person name="Teshima H."/>
            <person name="Detter J.C."/>
            <person name="Han C.S."/>
            <person name="Land M.L."/>
            <person name="Lucas S."/>
            <person name="Han J."/>
            <person name="Pennacchio L."/>
            <person name="Nolan M."/>
            <person name="Pitluck S."/>
            <person name="Woyke T."/>
            <person name="Goodwin L."/>
            <person name="Palumbo A.V."/>
            <person name="Elias D.A."/>
        </authorList>
    </citation>
    <scope>NUCLEOTIDE SEQUENCE [LARGE SCALE GENOMIC DNA]</scope>
    <source>
        <strain evidence="2 3">Walvis Bay</strain>
    </source>
</reference>
<sequence>MSEHAVSSSGQYLTFILADEVFALDISSVREVLELPAITRVPRMSADMRGVINLRGQGVPVIDLRRKFDLDCAKDTINTCIIIVETDCPEGLCVMGALVDSVREVMDIPSDAVMPAPKMGTAVRSDFIAGIGRLNDAFVIILNAERIFGDALDLDQQMVASPCQELADCPA</sequence>
<dbReference type="InterPro" id="IPR036061">
    <property type="entry name" value="CheW-like_dom_sf"/>
</dbReference>
<dbReference type="eggNOG" id="COG0835">
    <property type="taxonomic scope" value="Bacteria"/>
</dbReference>
<evidence type="ECO:0000313" key="3">
    <source>
        <dbReference type="Proteomes" id="UP000007844"/>
    </source>
</evidence>
<dbReference type="CDD" id="cd00732">
    <property type="entry name" value="CheW"/>
    <property type="match status" value="1"/>
</dbReference>
<dbReference type="EMBL" id="CP003221">
    <property type="protein sequence ID" value="EGJ51651.1"/>
    <property type="molecule type" value="Genomic_DNA"/>
</dbReference>
<evidence type="ECO:0000259" key="1">
    <source>
        <dbReference type="PROSITE" id="PS50851"/>
    </source>
</evidence>
<organism evidence="2 3">
    <name type="scientific">Desulfocurvibacter africanus subsp. africanus str. Walvis Bay</name>
    <dbReference type="NCBI Taxonomy" id="690850"/>
    <lineage>
        <taxon>Bacteria</taxon>
        <taxon>Pseudomonadati</taxon>
        <taxon>Thermodesulfobacteriota</taxon>
        <taxon>Desulfovibrionia</taxon>
        <taxon>Desulfovibrionales</taxon>
        <taxon>Desulfovibrionaceae</taxon>
        <taxon>Desulfocurvibacter</taxon>
    </lineage>
</organism>
<dbReference type="InterPro" id="IPR002545">
    <property type="entry name" value="CheW-lke_dom"/>
</dbReference>
<dbReference type="InterPro" id="IPR039315">
    <property type="entry name" value="CheW"/>
</dbReference>
<dbReference type="KEGG" id="daf:Desaf_3364"/>
<dbReference type="GO" id="GO:0006935">
    <property type="term" value="P:chemotaxis"/>
    <property type="evidence" value="ECO:0007669"/>
    <property type="project" value="InterPro"/>
</dbReference>
<feature type="domain" description="CheW-like" evidence="1">
    <location>
        <begin position="9"/>
        <end position="153"/>
    </location>
</feature>
<gene>
    <name evidence="2" type="ORF">Desaf_3364</name>
</gene>
<dbReference type="GO" id="GO:0005829">
    <property type="term" value="C:cytosol"/>
    <property type="evidence" value="ECO:0007669"/>
    <property type="project" value="TreeGrafter"/>
</dbReference>
<dbReference type="STRING" id="690850.Desaf_3364"/>
<dbReference type="Proteomes" id="UP000007844">
    <property type="component" value="Chromosome"/>
</dbReference>
<dbReference type="Gene3D" id="2.40.50.180">
    <property type="entry name" value="CheA-289, Domain 4"/>
    <property type="match status" value="1"/>
</dbReference>
<dbReference type="SMART" id="SM00260">
    <property type="entry name" value="CheW"/>
    <property type="match status" value="1"/>
</dbReference>
<name>F3YWS7_DESAF</name>
<keyword evidence="3" id="KW-1185">Reference proteome</keyword>
<dbReference type="Pfam" id="PF01584">
    <property type="entry name" value="CheW"/>
    <property type="match status" value="1"/>
</dbReference>
<dbReference type="PANTHER" id="PTHR22617">
    <property type="entry name" value="CHEMOTAXIS SENSOR HISTIDINE KINASE-RELATED"/>
    <property type="match status" value="1"/>
</dbReference>
<dbReference type="PROSITE" id="PS50851">
    <property type="entry name" value="CHEW"/>
    <property type="match status" value="1"/>
</dbReference>
<dbReference type="PANTHER" id="PTHR22617:SF41">
    <property type="entry name" value="CHEMOTAXIS SIGNAL TRANSDUCTION SYSTEM ADAPTOR PROTEIN CHEW"/>
    <property type="match status" value="1"/>
</dbReference>
<dbReference type="HOGENOM" id="CLU_048995_1_1_7"/>
<dbReference type="RefSeq" id="WP_014261271.1">
    <property type="nucleotide sequence ID" value="NC_016629.1"/>
</dbReference>
<protein>
    <submittedName>
        <fullName evidence="2">CheW protein</fullName>
    </submittedName>
</protein>
<proteinExistence type="predicted"/>
<dbReference type="GO" id="GO:0007165">
    <property type="term" value="P:signal transduction"/>
    <property type="evidence" value="ECO:0007669"/>
    <property type="project" value="InterPro"/>
</dbReference>
<dbReference type="SUPFAM" id="SSF50341">
    <property type="entry name" value="CheW-like"/>
    <property type="match status" value="1"/>
</dbReference>
<accession>F3YWS7</accession>